<evidence type="ECO:0000256" key="1">
    <source>
        <dbReference type="SAM" id="SignalP"/>
    </source>
</evidence>
<keyword evidence="4" id="KW-1185">Reference proteome</keyword>
<comment type="caution">
    <text evidence="3">The sequence shown here is derived from an EMBL/GenBank/DDBJ whole genome shotgun (WGS) entry which is preliminary data.</text>
</comment>
<dbReference type="NCBIfam" id="TIGR02595">
    <property type="entry name" value="PEP_CTERM"/>
    <property type="match status" value="1"/>
</dbReference>
<dbReference type="RefSeq" id="WP_341409645.1">
    <property type="nucleotide sequence ID" value="NZ_JBBUTH010000003.1"/>
</dbReference>
<organism evidence="3 4">
    <name type="scientific">Pseudaquabacterium inlustre</name>
    <dbReference type="NCBI Taxonomy" id="2984192"/>
    <lineage>
        <taxon>Bacteria</taxon>
        <taxon>Pseudomonadati</taxon>
        <taxon>Pseudomonadota</taxon>
        <taxon>Betaproteobacteria</taxon>
        <taxon>Burkholderiales</taxon>
        <taxon>Sphaerotilaceae</taxon>
        <taxon>Pseudaquabacterium</taxon>
    </lineage>
</organism>
<name>A0ABU9CDL6_9BURK</name>
<evidence type="ECO:0000313" key="3">
    <source>
        <dbReference type="EMBL" id="MEK8049976.1"/>
    </source>
</evidence>
<proteinExistence type="predicted"/>
<accession>A0ABU9CDL6</accession>
<dbReference type="InterPro" id="IPR013424">
    <property type="entry name" value="Ice-binding_C"/>
</dbReference>
<feature type="signal peptide" evidence="1">
    <location>
        <begin position="1"/>
        <end position="21"/>
    </location>
</feature>
<evidence type="ECO:0000313" key="4">
    <source>
        <dbReference type="Proteomes" id="UP001365405"/>
    </source>
</evidence>
<evidence type="ECO:0000259" key="2">
    <source>
        <dbReference type="Pfam" id="PF07589"/>
    </source>
</evidence>
<reference evidence="3 4" key="1">
    <citation type="submission" date="2024-04" db="EMBL/GenBank/DDBJ databases">
        <title>Novel species of the genus Ideonella isolated from streams.</title>
        <authorList>
            <person name="Lu H."/>
        </authorList>
    </citation>
    <scope>NUCLEOTIDE SEQUENCE [LARGE SCALE GENOMIC DNA]</scope>
    <source>
        <strain evidence="3 4">DXS22W</strain>
    </source>
</reference>
<dbReference type="Proteomes" id="UP001365405">
    <property type="component" value="Unassembled WGS sequence"/>
</dbReference>
<dbReference type="NCBIfam" id="NF038126">
    <property type="entry name" value="PEP_CTERM_FxDxF"/>
    <property type="match status" value="1"/>
</dbReference>
<gene>
    <name evidence="3" type="ORF">AACH10_06985</name>
</gene>
<protein>
    <submittedName>
        <fullName evidence="3">FxDxF family PEP-CTERM protein</fullName>
    </submittedName>
</protein>
<feature type="chain" id="PRO_5047142452" evidence="1">
    <location>
        <begin position="22"/>
        <end position="172"/>
    </location>
</feature>
<sequence length="172" mass="17523">MKLKSVALAISALVLSVGAQAGNLGTLSIPSSTSFSASASTGMLDETWSFETLASSYANATVTNTVTVLMNSVLYGLSNFSATLDGTPLVLSHVITGTSPFIQDMQTLAMTPILIGAGTHQLKVTGTVIGQYGGGYSTTLALAAAPVPEPETYAMMLAGLGALGFLASRRRG</sequence>
<feature type="domain" description="Ice-binding protein C-terminal" evidence="2">
    <location>
        <begin position="146"/>
        <end position="171"/>
    </location>
</feature>
<dbReference type="EMBL" id="JBBUTH010000003">
    <property type="protein sequence ID" value="MEK8049976.1"/>
    <property type="molecule type" value="Genomic_DNA"/>
</dbReference>
<dbReference type="Pfam" id="PF07589">
    <property type="entry name" value="PEP-CTERM"/>
    <property type="match status" value="1"/>
</dbReference>
<keyword evidence="1" id="KW-0732">Signal</keyword>